<keyword evidence="5" id="KW-1185">Reference proteome</keyword>
<proteinExistence type="inferred from homology"/>
<reference evidence="4 5" key="1">
    <citation type="journal article" date="2010" name="Syst. Appl. Microbiol.">
        <title>Four new species of Chryseobacterium from the rhizosphere of coastal sand dune plants, Chryseobacterium elymi sp. nov., Chryseobacterium hagamense sp. nov., Chryseobacterium lathyri sp. nov. and Chryseobacterium rhizosphaerae sp. nov.</title>
        <authorList>
            <person name="Cho S.H."/>
            <person name="Lee K.S."/>
            <person name="Shin D.S."/>
            <person name="Han J.H."/>
            <person name="Park K.S."/>
            <person name="Lee C.H."/>
            <person name="Park K.H."/>
            <person name="Kim S.B."/>
        </authorList>
    </citation>
    <scope>NUCLEOTIDE SEQUENCE [LARGE SCALE GENOMIC DNA]</scope>
    <source>
        <strain evidence="4 5">KCTC 22547</strain>
    </source>
</reference>
<dbReference type="Proteomes" id="UP000257030">
    <property type="component" value="Unassembled WGS sequence"/>
</dbReference>
<dbReference type="OrthoDB" id="9814487at2"/>
<evidence type="ECO:0000313" key="5">
    <source>
        <dbReference type="Proteomes" id="UP000257030"/>
    </source>
</evidence>
<dbReference type="Pfam" id="PF00011">
    <property type="entry name" value="HSP20"/>
    <property type="match status" value="1"/>
</dbReference>
<protein>
    <submittedName>
        <fullName evidence="4">Hsp20/alpha crystallin family protein</fullName>
    </submittedName>
</protein>
<dbReference type="SUPFAM" id="SSF49764">
    <property type="entry name" value="HSP20-like chaperones"/>
    <property type="match status" value="1"/>
</dbReference>
<organism evidence="4 5">
    <name type="scientific">Chryseobacterium elymi</name>
    <dbReference type="NCBI Taxonomy" id="395936"/>
    <lineage>
        <taxon>Bacteria</taxon>
        <taxon>Pseudomonadati</taxon>
        <taxon>Bacteroidota</taxon>
        <taxon>Flavobacteriia</taxon>
        <taxon>Flavobacteriales</taxon>
        <taxon>Weeksellaceae</taxon>
        <taxon>Chryseobacterium group</taxon>
        <taxon>Chryseobacterium</taxon>
    </lineage>
</organism>
<dbReference type="PROSITE" id="PS01031">
    <property type="entry name" value="SHSP"/>
    <property type="match status" value="1"/>
</dbReference>
<sequence length="140" mass="15822">MKTLEKTNPSQSLESLIEDFWKNDDLVNQSVKSEPTVNIIDKNGVYKVTVSAPGFKKKDFKVAVEDGSLIISAETSAEKKEEKENYVRKEFSASSFARSFRLPDNITLGHIKANYKGGLLNITINKNNLDKKEVKEIKIR</sequence>
<accession>A0A3D9DMM7</accession>
<dbReference type="EMBL" id="QNUH01000004">
    <property type="protein sequence ID" value="REC79274.1"/>
    <property type="molecule type" value="Genomic_DNA"/>
</dbReference>
<evidence type="ECO:0000259" key="3">
    <source>
        <dbReference type="PROSITE" id="PS01031"/>
    </source>
</evidence>
<evidence type="ECO:0000313" key="4">
    <source>
        <dbReference type="EMBL" id="REC79274.1"/>
    </source>
</evidence>
<dbReference type="Gene3D" id="2.60.40.790">
    <property type="match status" value="1"/>
</dbReference>
<dbReference type="InterPro" id="IPR031107">
    <property type="entry name" value="Small_HSP"/>
</dbReference>
<dbReference type="AlphaFoldDB" id="A0A3D9DMM7"/>
<dbReference type="InterPro" id="IPR008978">
    <property type="entry name" value="HSP20-like_chaperone"/>
</dbReference>
<name>A0A3D9DMM7_9FLAO</name>
<evidence type="ECO:0000256" key="1">
    <source>
        <dbReference type="PROSITE-ProRule" id="PRU00285"/>
    </source>
</evidence>
<dbReference type="RefSeq" id="WP_116011101.1">
    <property type="nucleotide sequence ID" value="NZ_QNUH01000004.1"/>
</dbReference>
<feature type="domain" description="SHSP" evidence="3">
    <location>
        <begin position="28"/>
        <end position="140"/>
    </location>
</feature>
<dbReference type="InterPro" id="IPR002068">
    <property type="entry name" value="A-crystallin/Hsp20_dom"/>
</dbReference>
<gene>
    <name evidence="4" type="ORF">DRF60_05415</name>
</gene>
<dbReference type="PANTHER" id="PTHR11527">
    <property type="entry name" value="HEAT-SHOCK PROTEIN 20 FAMILY MEMBER"/>
    <property type="match status" value="1"/>
</dbReference>
<comment type="similarity">
    <text evidence="1 2">Belongs to the small heat shock protein (HSP20) family.</text>
</comment>
<comment type="caution">
    <text evidence="4">The sequence shown here is derived from an EMBL/GenBank/DDBJ whole genome shotgun (WGS) entry which is preliminary data.</text>
</comment>
<evidence type="ECO:0000256" key="2">
    <source>
        <dbReference type="RuleBase" id="RU003616"/>
    </source>
</evidence>
<dbReference type="CDD" id="cd06464">
    <property type="entry name" value="ACD_sHsps-like"/>
    <property type="match status" value="1"/>
</dbReference>